<dbReference type="GeneID" id="100577620"/>
<dbReference type="AlphaFoldDB" id="A0A7M7GXS2"/>
<evidence type="ECO:0000313" key="1">
    <source>
        <dbReference type="EnsemblMetazoa" id="XP_006569319"/>
    </source>
</evidence>
<organism evidence="1">
    <name type="scientific">Apis mellifera</name>
    <name type="common">Honeybee</name>
    <dbReference type="NCBI Taxonomy" id="7460"/>
    <lineage>
        <taxon>Eukaryota</taxon>
        <taxon>Metazoa</taxon>
        <taxon>Ecdysozoa</taxon>
        <taxon>Arthropoda</taxon>
        <taxon>Hexapoda</taxon>
        <taxon>Insecta</taxon>
        <taxon>Pterygota</taxon>
        <taxon>Neoptera</taxon>
        <taxon>Endopterygota</taxon>
        <taxon>Hymenoptera</taxon>
        <taxon>Apocrita</taxon>
        <taxon>Aculeata</taxon>
        <taxon>Apoidea</taxon>
        <taxon>Anthophila</taxon>
        <taxon>Apidae</taxon>
        <taxon>Apis</taxon>
    </lineage>
</organism>
<reference evidence="3" key="2">
    <citation type="submission" date="2025-04" db="UniProtKB">
        <authorList>
            <consortium name="RefSeq"/>
        </authorList>
    </citation>
    <scope>IDENTIFICATION</scope>
    <source>
        <strain evidence="3">DH4</strain>
        <tissue evidence="3">Whole body</tissue>
    </source>
</reference>
<name>A0A7M7GXS2_APIME</name>
<evidence type="ECO:0000313" key="3">
    <source>
        <dbReference type="RefSeq" id="XP_006569319.1"/>
    </source>
</evidence>
<dbReference type="Proteomes" id="UP000005203">
    <property type="component" value="Linkage group LG3"/>
</dbReference>
<sequence length="212" mass="24532">MILWKYLGKQNIVGDSLVRNACPSSCFLLDRHFYTWNGYAAVSREDLHGFFHRIESLHNSVKIMVKHTLDHWMKITGIHLLFTLSSRFCVQTEVDKRSRNTYEFQFLNLHREEEREDFARSRILYFPEEGTLEAQAPYLTRILSLCYLPLCKETGGTKDTACYQIERLSRCSVGMVTRGNETPVNKNNGRGVSKVSRVCLPPFSTLTIMLVN</sequence>
<dbReference type="RefSeq" id="XP_006569319.1">
    <property type="nucleotide sequence ID" value="XM_006569256.2"/>
</dbReference>
<dbReference type="EnsemblMetazoa" id="XM_006569256">
    <property type="protein sequence ID" value="XP_006569319"/>
    <property type="gene ID" value="LOC100577620"/>
</dbReference>
<accession>A0A8B6ZAK8</accession>
<dbReference type="OrthoDB" id="7616099at2759"/>
<accession>A0A7M7GXS2</accession>
<dbReference type="KEGG" id="ame:100577620"/>
<protein>
    <submittedName>
        <fullName evidence="3">Uncharacterized protein LOC100577620 isoform X1</fullName>
    </submittedName>
</protein>
<evidence type="ECO:0000313" key="2">
    <source>
        <dbReference type="Proteomes" id="UP000005203"/>
    </source>
</evidence>
<reference evidence="1" key="1">
    <citation type="submission" date="2021-01" db="UniProtKB">
        <authorList>
            <consortium name="EnsemblMetazoa"/>
        </authorList>
    </citation>
    <scope>IDENTIFICATION</scope>
    <source>
        <strain evidence="1">DH4</strain>
    </source>
</reference>
<keyword evidence="2" id="KW-1185">Reference proteome</keyword>
<proteinExistence type="predicted"/>
<gene>
    <name evidence="3" type="primary">LOC100577620</name>
</gene>